<keyword evidence="11" id="KW-1185">Reference proteome</keyword>
<reference evidence="11" key="2">
    <citation type="submission" date="2013-12" db="EMBL/GenBank/DDBJ databases">
        <authorList>
            <person name="Yu Y."/>
            <person name="Lee S."/>
            <person name="de Baynast K."/>
            <person name="Wissotski M."/>
            <person name="Liu L."/>
            <person name="Talag J."/>
            <person name="Goicoechea J."/>
            <person name="Angelova A."/>
            <person name="Jetty R."/>
            <person name="Kudrna D."/>
            <person name="Golser W."/>
            <person name="Rivera L."/>
            <person name="Zhang J."/>
            <person name="Wing R."/>
        </authorList>
    </citation>
    <scope>NUCLEOTIDE SEQUENCE</scope>
</reference>
<dbReference type="Pfam" id="PF00400">
    <property type="entry name" value="WD40"/>
    <property type="match status" value="1"/>
</dbReference>
<keyword evidence="8" id="KW-0653">Protein transport</keyword>
<dbReference type="InterPro" id="IPR015943">
    <property type="entry name" value="WD40/YVTN_repeat-like_dom_sf"/>
</dbReference>
<keyword evidence="6" id="KW-0256">Endoplasmic reticulum</keyword>
<evidence type="ECO:0000313" key="10">
    <source>
        <dbReference type="EnsemblPlants" id="LPERR02G02480.1"/>
    </source>
</evidence>
<comment type="similarity">
    <text evidence="2">Belongs to the WD repeat SEC31 family.</text>
</comment>
<dbReference type="GO" id="GO:0005198">
    <property type="term" value="F:structural molecule activity"/>
    <property type="evidence" value="ECO:0007669"/>
    <property type="project" value="TreeGrafter"/>
</dbReference>
<proteinExistence type="inferred from homology"/>
<dbReference type="GO" id="GO:0007029">
    <property type="term" value="P:endoplasmic reticulum organization"/>
    <property type="evidence" value="ECO:0007669"/>
    <property type="project" value="TreeGrafter"/>
</dbReference>
<dbReference type="STRING" id="77586.A0A0D9VBW0"/>
<evidence type="ECO:0000256" key="6">
    <source>
        <dbReference type="ARBA" id="ARBA00022824"/>
    </source>
</evidence>
<feature type="repeat" description="WD" evidence="9">
    <location>
        <begin position="168"/>
        <end position="203"/>
    </location>
</feature>
<dbReference type="InterPro" id="IPR001680">
    <property type="entry name" value="WD40_rpt"/>
</dbReference>
<dbReference type="Proteomes" id="UP000032180">
    <property type="component" value="Chromosome 2"/>
</dbReference>
<dbReference type="AlphaFoldDB" id="A0A0D9VBW0"/>
<dbReference type="PANTHER" id="PTHR13923:SF11">
    <property type="entry name" value="SECRETORY 31, ISOFORM D"/>
    <property type="match status" value="1"/>
</dbReference>
<dbReference type="Gramene" id="LPERR02G02480.1">
    <property type="protein sequence ID" value="LPERR02G02480.1"/>
    <property type="gene ID" value="LPERR02G02480"/>
</dbReference>
<dbReference type="Gene3D" id="2.130.10.10">
    <property type="entry name" value="YVTN repeat-like/Quinoprotein amine dehydrogenase"/>
    <property type="match status" value="2"/>
</dbReference>
<evidence type="ECO:0000256" key="9">
    <source>
        <dbReference type="PROSITE-ProRule" id="PRU00221"/>
    </source>
</evidence>
<evidence type="ECO:0000313" key="11">
    <source>
        <dbReference type="Proteomes" id="UP000032180"/>
    </source>
</evidence>
<dbReference type="HOGENOM" id="CLU_944476_0_0_1"/>
<name>A0A0D9VBW0_9ORYZ</name>
<evidence type="ECO:0000256" key="4">
    <source>
        <dbReference type="ARBA" id="ARBA00022574"/>
    </source>
</evidence>
<dbReference type="InterPro" id="IPR040251">
    <property type="entry name" value="SEC31-like"/>
</dbReference>
<evidence type="ECO:0000256" key="2">
    <source>
        <dbReference type="ARBA" id="ARBA00009358"/>
    </source>
</evidence>
<dbReference type="GO" id="GO:0090110">
    <property type="term" value="P:COPII-coated vesicle cargo loading"/>
    <property type="evidence" value="ECO:0007669"/>
    <property type="project" value="TreeGrafter"/>
</dbReference>
<keyword evidence="4 9" id="KW-0853">WD repeat</keyword>
<accession>A0A0D9VBW0</accession>
<keyword evidence="5" id="KW-0677">Repeat</keyword>
<reference evidence="10" key="3">
    <citation type="submission" date="2015-04" db="UniProtKB">
        <authorList>
            <consortium name="EnsemblPlants"/>
        </authorList>
    </citation>
    <scope>IDENTIFICATION</scope>
</reference>
<keyword evidence="3" id="KW-0813">Transport</keyword>
<dbReference type="SUPFAM" id="SSF50978">
    <property type="entry name" value="WD40 repeat-like"/>
    <property type="match status" value="1"/>
</dbReference>
<evidence type="ECO:0000256" key="8">
    <source>
        <dbReference type="ARBA" id="ARBA00022927"/>
    </source>
</evidence>
<dbReference type="GO" id="GO:0070971">
    <property type="term" value="C:endoplasmic reticulum exit site"/>
    <property type="evidence" value="ECO:0007669"/>
    <property type="project" value="TreeGrafter"/>
</dbReference>
<sequence length="295" mass="32064">MDQIASRRSSPSYLAFSPELHYLAAGSASKKGAVDELLLFSACEGAVGVDFRCEGEFGLSSPACRISWSFPFGDRSMGLVSAGLEDGSVAVYDPRPHDDWAYGRFDDDVLLLRDGKPPPFFVCNSSSKIDVVRGDVVDGDWEFIEKPKPEEEESTWEIVGSENLIASFSDHTAPVRGLVFSPHMPSVLASGAESGTVRLFDVSHLSGEVVPSLVLWDTRKLANPVLSFCMNSGGVGTMAWSSHNNSILMTSTNSDKLTFWNIDGINKKVQVIQEFDSPGICFDAQWSRAGIAVPR</sequence>
<dbReference type="GO" id="GO:0030127">
    <property type="term" value="C:COPII vesicle coat"/>
    <property type="evidence" value="ECO:0007669"/>
    <property type="project" value="TreeGrafter"/>
</dbReference>
<evidence type="ECO:0000256" key="5">
    <source>
        <dbReference type="ARBA" id="ARBA00022737"/>
    </source>
</evidence>
<dbReference type="GO" id="GO:0015031">
    <property type="term" value="P:protein transport"/>
    <property type="evidence" value="ECO:0007669"/>
    <property type="project" value="UniProtKB-KW"/>
</dbReference>
<reference evidence="10 11" key="1">
    <citation type="submission" date="2012-08" db="EMBL/GenBank/DDBJ databases">
        <title>Oryza genome evolution.</title>
        <authorList>
            <person name="Wing R.A."/>
        </authorList>
    </citation>
    <scope>NUCLEOTIDE SEQUENCE</scope>
</reference>
<organism evidence="10 11">
    <name type="scientific">Leersia perrieri</name>
    <dbReference type="NCBI Taxonomy" id="77586"/>
    <lineage>
        <taxon>Eukaryota</taxon>
        <taxon>Viridiplantae</taxon>
        <taxon>Streptophyta</taxon>
        <taxon>Embryophyta</taxon>
        <taxon>Tracheophyta</taxon>
        <taxon>Spermatophyta</taxon>
        <taxon>Magnoliopsida</taxon>
        <taxon>Liliopsida</taxon>
        <taxon>Poales</taxon>
        <taxon>Poaceae</taxon>
        <taxon>BOP clade</taxon>
        <taxon>Oryzoideae</taxon>
        <taxon>Oryzeae</taxon>
        <taxon>Oryzinae</taxon>
        <taxon>Leersia</taxon>
    </lineage>
</organism>
<dbReference type="InterPro" id="IPR036322">
    <property type="entry name" value="WD40_repeat_dom_sf"/>
</dbReference>
<evidence type="ECO:0000256" key="3">
    <source>
        <dbReference type="ARBA" id="ARBA00022448"/>
    </source>
</evidence>
<dbReference type="PROSITE" id="PS50082">
    <property type="entry name" value="WD_REPEATS_2"/>
    <property type="match status" value="1"/>
</dbReference>
<evidence type="ECO:0000256" key="1">
    <source>
        <dbReference type="ARBA" id="ARBA00004240"/>
    </source>
</evidence>
<dbReference type="SMART" id="SM00320">
    <property type="entry name" value="WD40"/>
    <property type="match status" value="3"/>
</dbReference>
<dbReference type="EnsemblPlants" id="LPERR02G02480.1">
    <property type="protein sequence ID" value="LPERR02G02480.1"/>
    <property type="gene ID" value="LPERR02G02480"/>
</dbReference>
<dbReference type="PANTHER" id="PTHR13923">
    <property type="entry name" value="SEC31-RELATED PROTEIN"/>
    <property type="match status" value="1"/>
</dbReference>
<comment type="subcellular location">
    <subcellularLocation>
        <location evidence="1">Endoplasmic reticulum</location>
    </subcellularLocation>
</comment>
<evidence type="ECO:0000256" key="7">
    <source>
        <dbReference type="ARBA" id="ARBA00022892"/>
    </source>
</evidence>
<keyword evidence="7" id="KW-0931">ER-Golgi transport</keyword>
<protein>
    <submittedName>
        <fullName evidence="10">Uncharacterized protein</fullName>
    </submittedName>
</protein>